<comment type="similarity">
    <text evidence="1">Belongs to the LysR transcriptional regulatory family.</text>
</comment>
<dbReference type="GO" id="GO:0000976">
    <property type="term" value="F:transcription cis-regulatory region binding"/>
    <property type="evidence" value="ECO:0007669"/>
    <property type="project" value="TreeGrafter"/>
</dbReference>
<evidence type="ECO:0000256" key="2">
    <source>
        <dbReference type="ARBA" id="ARBA00023015"/>
    </source>
</evidence>
<dbReference type="Proteomes" id="UP000260664">
    <property type="component" value="Unassembled WGS sequence"/>
</dbReference>
<sequence>MRLDYIRSFINVVNCKSFSVAAKKAFVSQPTISTHIKQLESELGVQLLVRSTKDVILSEEGVLFYPYAVRLLETENEALAHLNKTEEKVKGTVTIAASSVPGNYILPRILKQTRLKYSEIDYRMLEGDSSQVIQSVLRFEADLGIGSIRTNHEKCMCMPLLKDQIVLATPNTEEYRSLNGVFPLDKLKKETFVVRESGSGTKIAYESIEKALNLHAKPLKIAMQAESSDLVRRSVEEGMGVAFVSSLAIQDSIERGKILKFEFENINTERQIYLMYHKDRIMTLPVTSVIKSIRQQCLKISG</sequence>
<keyword evidence="3" id="KW-0238">DNA-binding</keyword>
<dbReference type="RefSeq" id="WP_117494034.1">
    <property type="nucleotide sequence ID" value="NZ_AP031430.1"/>
</dbReference>
<dbReference type="InterPro" id="IPR036390">
    <property type="entry name" value="WH_DNA-bd_sf"/>
</dbReference>
<feature type="domain" description="HTH lysR-type" evidence="5">
    <location>
        <begin position="1"/>
        <end position="58"/>
    </location>
</feature>
<evidence type="ECO:0000313" key="6">
    <source>
        <dbReference type="EMBL" id="RGI86677.1"/>
    </source>
</evidence>
<reference evidence="8 9" key="1">
    <citation type="submission" date="2018-08" db="EMBL/GenBank/DDBJ databases">
        <title>A genome reference for cultivated species of the human gut microbiota.</title>
        <authorList>
            <person name="Zou Y."/>
            <person name="Xue W."/>
            <person name="Luo G."/>
        </authorList>
    </citation>
    <scope>NUCLEOTIDE SEQUENCE [LARGE SCALE GENOMIC DNA]</scope>
    <source>
        <strain evidence="7 9">AF12-11</strain>
        <strain evidence="6 8">TM09-19AC</strain>
    </source>
</reference>
<dbReference type="PROSITE" id="PS50931">
    <property type="entry name" value="HTH_LYSR"/>
    <property type="match status" value="1"/>
</dbReference>
<dbReference type="Pfam" id="PF00126">
    <property type="entry name" value="HTH_1"/>
    <property type="match status" value="1"/>
</dbReference>
<dbReference type="GO" id="GO:0003700">
    <property type="term" value="F:DNA-binding transcription factor activity"/>
    <property type="evidence" value="ECO:0007669"/>
    <property type="project" value="InterPro"/>
</dbReference>
<dbReference type="AlphaFoldDB" id="A0A3E4FA72"/>
<keyword evidence="4" id="KW-0804">Transcription</keyword>
<dbReference type="InterPro" id="IPR000847">
    <property type="entry name" value="LysR_HTH_N"/>
</dbReference>
<evidence type="ECO:0000313" key="8">
    <source>
        <dbReference type="Proteomes" id="UP000260664"/>
    </source>
</evidence>
<dbReference type="PRINTS" id="PR00039">
    <property type="entry name" value="HTHLYSR"/>
</dbReference>
<evidence type="ECO:0000256" key="1">
    <source>
        <dbReference type="ARBA" id="ARBA00009437"/>
    </source>
</evidence>
<dbReference type="FunFam" id="1.10.10.10:FF:000001">
    <property type="entry name" value="LysR family transcriptional regulator"/>
    <property type="match status" value="1"/>
</dbReference>
<comment type="caution">
    <text evidence="6">The sequence shown here is derived from an EMBL/GenBank/DDBJ whole genome shotgun (WGS) entry which is preliminary data.</text>
</comment>
<dbReference type="InterPro" id="IPR036388">
    <property type="entry name" value="WH-like_DNA-bd_sf"/>
</dbReference>
<dbReference type="PANTHER" id="PTHR30126">
    <property type="entry name" value="HTH-TYPE TRANSCRIPTIONAL REGULATOR"/>
    <property type="match status" value="1"/>
</dbReference>
<dbReference type="SUPFAM" id="SSF53850">
    <property type="entry name" value="Periplasmic binding protein-like II"/>
    <property type="match status" value="1"/>
</dbReference>
<gene>
    <name evidence="7" type="ORF">DWV67_00750</name>
    <name evidence="6" type="ORF">DXD84_00495</name>
</gene>
<dbReference type="Gene3D" id="1.10.10.10">
    <property type="entry name" value="Winged helix-like DNA-binding domain superfamily/Winged helix DNA-binding domain"/>
    <property type="match status" value="1"/>
</dbReference>
<proteinExistence type="inferred from homology"/>
<dbReference type="Proteomes" id="UP000266376">
    <property type="component" value="Unassembled WGS sequence"/>
</dbReference>
<accession>A0A3E4FA72</accession>
<dbReference type="EMBL" id="QSOI01000001">
    <property type="protein sequence ID" value="RGI86677.1"/>
    <property type="molecule type" value="Genomic_DNA"/>
</dbReference>
<organism evidence="6 8">
    <name type="scientific">Dorea formicigenerans</name>
    <dbReference type="NCBI Taxonomy" id="39486"/>
    <lineage>
        <taxon>Bacteria</taxon>
        <taxon>Bacillati</taxon>
        <taxon>Bacillota</taxon>
        <taxon>Clostridia</taxon>
        <taxon>Lachnospirales</taxon>
        <taxon>Lachnospiraceae</taxon>
        <taxon>Dorea</taxon>
    </lineage>
</organism>
<evidence type="ECO:0000256" key="4">
    <source>
        <dbReference type="ARBA" id="ARBA00023163"/>
    </source>
</evidence>
<keyword evidence="2" id="KW-0805">Transcription regulation</keyword>
<evidence type="ECO:0000259" key="5">
    <source>
        <dbReference type="PROSITE" id="PS50931"/>
    </source>
</evidence>
<dbReference type="InterPro" id="IPR047788">
    <property type="entry name" value="LysR-like_Sec_metab"/>
</dbReference>
<evidence type="ECO:0000313" key="7">
    <source>
        <dbReference type="EMBL" id="RGW55978.1"/>
    </source>
</evidence>
<dbReference type="Gene3D" id="3.40.190.10">
    <property type="entry name" value="Periplasmic binding protein-like II"/>
    <property type="match status" value="2"/>
</dbReference>
<evidence type="ECO:0000313" key="9">
    <source>
        <dbReference type="Proteomes" id="UP000266376"/>
    </source>
</evidence>
<dbReference type="Pfam" id="PF03466">
    <property type="entry name" value="LysR_substrate"/>
    <property type="match status" value="1"/>
</dbReference>
<dbReference type="NCBIfam" id="NF040786">
    <property type="entry name" value="LysR_Sec_metab"/>
    <property type="match status" value="1"/>
</dbReference>
<name>A0A3E4FA72_9FIRM</name>
<evidence type="ECO:0000256" key="3">
    <source>
        <dbReference type="ARBA" id="ARBA00023125"/>
    </source>
</evidence>
<dbReference type="PANTHER" id="PTHR30126:SF64">
    <property type="entry name" value="HTH-TYPE TRANSCRIPTIONAL REGULATOR CITR"/>
    <property type="match status" value="1"/>
</dbReference>
<dbReference type="EMBL" id="QSAJ01000001">
    <property type="protein sequence ID" value="RGW55978.1"/>
    <property type="molecule type" value="Genomic_DNA"/>
</dbReference>
<dbReference type="InterPro" id="IPR005119">
    <property type="entry name" value="LysR_subst-bd"/>
</dbReference>
<dbReference type="SUPFAM" id="SSF46785">
    <property type="entry name" value="Winged helix' DNA-binding domain"/>
    <property type="match status" value="1"/>
</dbReference>
<protein>
    <submittedName>
        <fullName evidence="6">LysR family transcriptional regulator</fullName>
    </submittedName>
</protein>